<keyword evidence="1" id="KW-1133">Transmembrane helix</keyword>
<keyword evidence="1" id="KW-0472">Membrane</keyword>
<organism evidence="2 3">
    <name type="scientific">Roseovarius ramblicola</name>
    <dbReference type="NCBI Taxonomy" id="2022336"/>
    <lineage>
        <taxon>Bacteria</taxon>
        <taxon>Pseudomonadati</taxon>
        <taxon>Pseudomonadota</taxon>
        <taxon>Alphaproteobacteria</taxon>
        <taxon>Rhodobacterales</taxon>
        <taxon>Roseobacteraceae</taxon>
        <taxon>Roseovarius</taxon>
    </lineage>
</organism>
<protein>
    <submittedName>
        <fullName evidence="2">Uncharacterized protein</fullName>
    </submittedName>
</protein>
<name>A0ABV5HYZ8_9RHOB</name>
<reference evidence="2 3" key="1">
    <citation type="submission" date="2024-09" db="EMBL/GenBank/DDBJ databases">
        <authorList>
            <person name="Sun Q."/>
            <person name="Mori K."/>
        </authorList>
    </citation>
    <scope>NUCLEOTIDE SEQUENCE [LARGE SCALE GENOMIC DNA]</scope>
    <source>
        <strain evidence="2 3">CECT 9424</strain>
    </source>
</reference>
<evidence type="ECO:0000256" key="1">
    <source>
        <dbReference type="SAM" id="Phobius"/>
    </source>
</evidence>
<comment type="caution">
    <text evidence="2">The sequence shown here is derived from an EMBL/GenBank/DDBJ whole genome shotgun (WGS) entry which is preliminary data.</text>
</comment>
<keyword evidence="3" id="KW-1185">Reference proteome</keyword>
<proteinExistence type="predicted"/>
<dbReference type="RefSeq" id="WP_377068765.1">
    <property type="nucleotide sequence ID" value="NZ_JBHMEC010000011.1"/>
</dbReference>
<dbReference type="Proteomes" id="UP001589670">
    <property type="component" value="Unassembled WGS sequence"/>
</dbReference>
<accession>A0ABV5HYZ8</accession>
<evidence type="ECO:0000313" key="2">
    <source>
        <dbReference type="EMBL" id="MFB9149648.1"/>
    </source>
</evidence>
<keyword evidence="1" id="KW-0812">Transmembrane</keyword>
<dbReference type="EMBL" id="JBHMEC010000011">
    <property type="protein sequence ID" value="MFB9149648.1"/>
    <property type="molecule type" value="Genomic_DNA"/>
</dbReference>
<gene>
    <name evidence="2" type="ORF">ACFFU4_07795</name>
</gene>
<sequence>MDAAPNYTTAALVMGAVNLLWILMVIRAVFGFGAVVAVGYGIDRLIVWRARRRRVG</sequence>
<feature type="transmembrane region" description="Helical" evidence="1">
    <location>
        <begin position="20"/>
        <end position="42"/>
    </location>
</feature>
<evidence type="ECO:0000313" key="3">
    <source>
        <dbReference type="Proteomes" id="UP001589670"/>
    </source>
</evidence>